<evidence type="ECO:0000256" key="1">
    <source>
        <dbReference type="SAM" id="Coils"/>
    </source>
</evidence>
<evidence type="ECO:0000313" key="2">
    <source>
        <dbReference type="EMBL" id="MFD1316565.1"/>
    </source>
</evidence>
<dbReference type="Proteomes" id="UP001597201">
    <property type="component" value="Unassembled WGS sequence"/>
</dbReference>
<proteinExistence type="predicted"/>
<gene>
    <name evidence="2" type="ORF">ACFQ39_13145</name>
</gene>
<protein>
    <submittedName>
        <fullName evidence="2">Uncharacterized protein</fullName>
    </submittedName>
</protein>
<organism evidence="2 3">
    <name type="scientific">Namhaeicola litoreus</name>
    <dbReference type="NCBI Taxonomy" id="1052145"/>
    <lineage>
        <taxon>Bacteria</taxon>
        <taxon>Pseudomonadati</taxon>
        <taxon>Bacteroidota</taxon>
        <taxon>Flavobacteriia</taxon>
        <taxon>Flavobacteriales</taxon>
        <taxon>Flavobacteriaceae</taxon>
        <taxon>Namhaeicola</taxon>
    </lineage>
</organism>
<dbReference type="RefSeq" id="WP_377179663.1">
    <property type="nucleotide sequence ID" value="NZ_JBHTMY010000003.1"/>
</dbReference>
<name>A0ABW3Y576_9FLAO</name>
<evidence type="ECO:0000313" key="3">
    <source>
        <dbReference type="Proteomes" id="UP001597201"/>
    </source>
</evidence>
<dbReference type="EMBL" id="JBHTMY010000003">
    <property type="protein sequence ID" value="MFD1316565.1"/>
    <property type="molecule type" value="Genomic_DNA"/>
</dbReference>
<keyword evidence="3" id="KW-1185">Reference proteome</keyword>
<feature type="coiled-coil region" evidence="1">
    <location>
        <begin position="172"/>
        <end position="239"/>
    </location>
</feature>
<comment type="caution">
    <text evidence="2">The sequence shown here is derived from an EMBL/GenBank/DDBJ whole genome shotgun (WGS) entry which is preliminary data.</text>
</comment>
<keyword evidence="1" id="KW-0175">Coiled coil</keyword>
<accession>A0ABW3Y576</accession>
<sequence length="279" mass="33362">MKVKQHNLVVLIFIFLINSITAQQSKINLPIQNYSVKNNAEINLKAVNQEIQIERWNQNKVEIEGVVAGGPFSNEEEDKIMKGWDIHVSKTGNNIEIESKHNSKHEFAFAPGDEWAIMSEQFVMLPEMIDELVMPMIPEMTDMFEDFDFQFDFDSDTIFFDFEKFQNDKAYMKEWQEKNKEKFKKIEKSLKENEEFLRKQEELQRKIEEQHRDVIKAHEKRIEKEMAQRELELEERDREIKRIIEKRNKMPKANYTLKIRIPKNAKLEMDVTNCKIISE</sequence>
<reference evidence="3" key="1">
    <citation type="journal article" date="2019" name="Int. J. Syst. Evol. Microbiol.">
        <title>The Global Catalogue of Microorganisms (GCM) 10K type strain sequencing project: providing services to taxonomists for standard genome sequencing and annotation.</title>
        <authorList>
            <consortium name="The Broad Institute Genomics Platform"/>
            <consortium name="The Broad Institute Genome Sequencing Center for Infectious Disease"/>
            <person name="Wu L."/>
            <person name="Ma J."/>
        </authorList>
    </citation>
    <scope>NUCLEOTIDE SEQUENCE [LARGE SCALE GENOMIC DNA]</scope>
    <source>
        <strain evidence="3">CCUG 61485</strain>
    </source>
</reference>